<dbReference type="PROSITE" id="PS50902">
    <property type="entry name" value="FLAVODOXIN_LIKE"/>
    <property type="match status" value="1"/>
</dbReference>
<gene>
    <name evidence="2" type="ORF">SS50377_13086</name>
    <name evidence="3" type="ORF">SS50377_27477</name>
</gene>
<protein>
    <submittedName>
        <fullName evidence="2">Flavodoxin</fullName>
    </submittedName>
</protein>
<dbReference type="AlphaFoldDB" id="V6M177"/>
<dbReference type="VEuPathDB" id="GiardiaDB:SS50377_27477"/>
<evidence type="ECO:0000313" key="3">
    <source>
        <dbReference type="EMBL" id="KAH0571177.1"/>
    </source>
</evidence>
<dbReference type="EMBL" id="AUWU02000007">
    <property type="protein sequence ID" value="KAH0571177.1"/>
    <property type="molecule type" value="Genomic_DNA"/>
</dbReference>
<dbReference type="InterPro" id="IPR008254">
    <property type="entry name" value="Flavodoxin/NO_synth"/>
</dbReference>
<dbReference type="OrthoDB" id="1856718at2759"/>
<keyword evidence="4" id="KW-1185">Reference proteome</keyword>
<sequence length="150" mass="16470">MSISIIFASESATTCSVANLAFHILEKKGIQSTIAQADQATPDMFKQTFMYFTSSYCVGDHPNVAIVNNEFFAHQKEFQEAVKGQKFAVYGLGSKSFKTYNAAAEKAEQVFSAAGGIKIIDTMKIDTTQGSGEDPEELVHEFIDKFINSM</sequence>
<evidence type="ECO:0000313" key="2">
    <source>
        <dbReference type="EMBL" id="EST46929.1"/>
    </source>
</evidence>
<dbReference type="InterPro" id="IPR029039">
    <property type="entry name" value="Flavoprotein-like_sf"/>
</dbReference>
<evidence type="ECO:0000259" key="1">
    <source>
        <dbReference type="PROSITE" id="PS50902"/>
    </source>
</evidence>
<dbReference type="SUPFAM" id="SSF52218">
    <property type="entry name" value="Flavoproteins"/>
    <property type="match status" value="1"/>
</dbReference>
<dbReference type="Proteomes" id="UP000018208">
    <property type="component" value="Unassembled WGS sequence"/>
</dbReference>
<reference evidence="2 3" key="1">
    <citation type="journal article" date="2014" name="PLoS Genet.">
        <title>The Genome of Spironucleus salmonicida Highlights a Fish Pathogen Adapted to Fluctuating Environments.</title>
        <authorList>
            <person name="Xu F."/>
            <person name="Jerlstrom-Hultqvist J."/>
            <person name="Einarsson E."/>
            <person name="Astvaldsson A."/>
            <person name="Svard S.G."/>
            <person name="Andersson J.O."/>
        </authorList>
    </citation>
    <scope>NUCLEOTIDE SEQUENCE</scope>
    <source>
        <strain evidence="3">ATCC 50377</strain>
    </source>
</reference>
<evidence type="ECO:0000313" key="4">
    <source>
        <dbReference type="Proteomes" id="UP000018208"/>
    </source>
</evidence>
<accession>V6M177</accession>
<feature type="domain" description="Flavodoxin-like" evidence="1">
    <location>
        <begin position="3"/>
        <end position="147"/>
    </location>
</feature>
<proteinExistence type="predicted"/>
<name>V6M177_9EUKA</name>
<dbReference type="EMBL" id="KI546057">
    <property type="protein sequence ID" value="EST46929.1"/>
    <property type="molecule type" value="Genomic_DNA"/>
</dbReference>
<dbReference type="Gene3D" id="3.40.50.360">
    <property type="match status" value="1"/>
</dbReference>
<reference evidence="3" key="2">
    <citation type="submission" date="2020-12" db="EMBL/GenBank/DDBJ databases">
        <title>New Spironucleus salmonicida genome in near-complete chromosomes.</title>
        <authorList>
            <person name="Xu F."/>
            <person name="Kurt Z."/>
            <person name="Jimenez-Gonzalez A."/>
            <person name="Astvaldsson A."/>
            <person name="Andersson J.O."/>
            <person name="Svard S.G."/>
        </authorList>
    </citation>
    <scope>NUCLEOTIDE SEQUENCE</scope>
    <source>
        <strain evidence="3">ATCC 50377</strain>
    </source>
</reference>
<organism evidence="2">
    <name type="scientific">Spironucleus salmonicida</name>
    <dbReference type="NCBI Taxonomy" id="348837"/>
    <lineage>
        <taxon>Eukaryota</taxon>
        <taxon>Metamonada</taxon>
        <taxon>Diplomonadida</taxon>
        <taxon>Hexamitidae</taxon>
        <taxon>Hexamitinae</taxon>
        <taxon>Spironucleus</taxon>
    </lineage>
</organism>
<dbReference type="Pfam" id="PF00258">
    <property type="entry name" value="Flavodoxin_1"/>
    <property type="match status" value="1"/>
</dbReference>
<dbReference type="GO" id="GO:0010181">
    <property type="term" value="F:FMN binding"/>
    <property type="evidence" value="ECO:0007669"/>
    <property type="project" value="InterPro"/>
</dbReference>